<dbReference type="InterPro" id="IPR051056">
    <property type="entry name" value="Glycosyl_Hydrolase_73"/>
</dbReference>
<feature type="compositionally biased region" description="Low complexity" evidence="2">
    <location>
        <begin position="91"/>
        <end position="109"/>
    </location>
</feature>
<sequence length="515" mass="55196">MIDSILGTTSYTQLPKLSVGSSGPYVSVVQSFLKQLGYPVSQSGEFDALTQNDVGQFQTANGLTSNGVVTFNTWKALQQAVLLIEAPPAQTSTSSSSTSSSSSSSSSTSPIPTQPAGNGFTNVDLRYPAPANINTNSINSYLQQNGAPITGLGQTFMNAQQVYGVDANYLVSHAILESYWGKSQIAQSKNNLFGYGAYDSAPGQDAGLFPSEEYAILFEGWVVRNSYLNPGGSEYVSPTLVGMNVHYATDQQWANSIGSLMGQLASSVNDTVASYQQYNPGNQPPAPTSTQEPIYYTNATATVQSVPNYPGLPYYSSPSTGAQEMYVGTLQEGDSGANVAAVQAFLNQTMSAGLTEDGQYGPLTKQAVISFQAAHNLPQTGQWTYSMWQMFMPMPSTIPTGQTVTVSKIKMGMANGLVVEWDYVNGYGWVDSQYLTMQNVYRAMALQPESTNTTIQVYGQDKQTVIQTIHSGDFVIATTATPQNGFFPVEVCDQTTGQVEQGYISTADANLVQLQ</sequence>
<dbReference type="Gene3D" id="1.10.530.10">
    <property type="match status" value="1"/>
</dbReference>
<dbReference type="Gene3D" id="1.10.101.10">
    <property type="entry name" value="PGBD-like superfamily/PGBD"/>
    <property type="match status" value="2"/>
</dbReference>
<proteinExistence type="predicted"/>
<dbReference type="Pfam" id="PF01471">
    <property type="entry name" value="PG_binding_1"/>
    <property type="match status" value="2"/>
</dbReference>
<dbReference type="PANTHER" id="PTHR33308:SF9">
    <property type="entry name" value="PEPTIDOGLYCAN HYDROLASE FLGJ"/>
    <property type="match status" value="1"/>
</dbReference>
<dbReference type="EMBL" id="CP071182">
    <property type="protein sequence ID" value="QSO47542.1"/>
    <property type="molecule type" value="Genomic_DNA"/>
</dbReference>
<evidence type="ECO:0000259" key="3">
    <source>
        <dbReference type="SMART" id="SM00047"/>
    </source>
</evidence>
<name>A0A9X7VZ54_9BACL</name>
<evidence type="ECO:0000313" key="4">
    <source>
        <dbReference type="EMBL" id="QSO47542.1"/>
    </source>
</evidence>
<dbReference type="PANTHER" id="PTHR33308">
    <property type="entry name" value="PEPTIDOGLYCAN HYDROLASE FLGJ"/>
    <property type="match status" value="1"/>
</dbReference>
<reference evidence="4 5" key="1">
    <citation type="submission" date="2021-02" db="EMBL/GenBank/DDBJ databases">
        <title>Alicyclobacillus curvatus sp. nov. and Alicyclobacillus mengziensis sp. nov., two acidophilic bacteria isolated from acid mine drainage.</title>
        <authorList>
            <person name="Huang Y."/>
        </authorList>
    </citation>
    <scope>NUCLEOTIDE SEQUENCE [LARGE SCALE GENOMIC DNA]</scope>
    <source>
        <strain evidence="4 5">S30H14</strain>
    </source>
</reference>
<dbReference type="SMART" id="SM00047">
    <property type="entry name" value="LYZ2"/>
    <property type="match status" value="1"/>
</dbReference>
<evidence type="ECO:0000256" key="1">
    <source>
        <dbReference type="ARBA" id="ARBA00022801"/>
    </source>
</evidence>
<dbReference type="InterPro" id="IPR002901">
    <property type="entry name" value="MGlyc_endo_b_GlcNAc-like_dom"/>
</dbReference>
<keyword evidence="5" id="KW-1185">Reference proteome</keyword>
<evidence type="ECO:0000313" key="5">
    <source>
        <dbReference type="Proteomes" id="UP000663505"/>
    </source>
</evidence>
<dbReference type="InterPro" id="IPR036365">
    <property type="entry name" value="PGBD-like_sf"/>
</dbReference>
<dbReference type="Proteomes" id="UP000663505">
    <property type="component" value="Chromosome"/>
</dbReference>
<dbReference type="RefSeq" id="WP_206656886.1">
    <property type="nucleotide sequence ID" value="NZ_CP071182.1"/>
</dbReference>
<dbReference type="InterPro" id="IPR036366">
    <property type="entry name" value="PGBDSf"/>
</dbReference>
<feature type="region of interest" description="Disordered" evidence="2">
    <location>
        <begin position="90"/>
        <end position="122"/>
    </location>
</feature>
<protein>
    <submittedName>
        <fullName evidence="4">Peptidoglycan-binding protein</fullName>
    </submittedName>
</protein>
<dbReference type="SUPFAM" id="SSF47090">
    <property type="entry name" value="PGBD-like"/>
    <property type="match status" value="2"/>
</dbReference>
<dbReference type="AlphaFoldDB" id="A0A9X7VZ54"/>
<dbReference type="Pfam" id="PF01832">
    <property type="entry name" value="Glucosaminidase"/>
    <property type="match status" value="1"/>
</dbReference>
<feature type="domain" description="Mannosyl-glycoprotein endo-beta-N-acetylglucosamidase-like" evidence="3">
    <location>
        <begin position="141"/>
        <end position="276"/>
    </location>
</feature>
<accession>A0A9X7VZ54</accession>
<keyword evidence="1" id="KW-0378">Hydrolase</keyword>
<dbReference type="KEGG" id="afx:JZ786_00270"/>
<gene>
    <name evidence="4" type="ORF">JZ786_00270</name>
</gene>
<evidence type="ECO:0000256" key="2">
    <source>
        <dbReference type="SAM" id="MobiDB-lite"/>
    </source>
</evidence>
<dbReference type="GO" id="GO:0004040">
    <property type="term" value="F:amidase activity"/>
    <property type="evidence" value="ECO:0007669"/>
    <property type="project" value="InterPro"/>
</dbReference>
<dbReference type="InterPro" id="IPR002477">
    <property type="entry name" value="Peptidoglycan-bd-like"/>
</dbReference>
<organism evidence="4 5">
    <name type="scientific">Alicyclobacillus mengziensis</name>
    <dbReference type="NCBI Taxonomy" id="2931921"/>
    <lineage>
        <taxon>Bacteria</taxon>
        <taxon>Bacillati</taxon>
        <taxon>Bacillota</taxon>
        <taxon>Bacilli</taxon>
        <taxon>Bacillales</taxon>
        <taxon>Alicyclobacillaceae</taxon>
        <taxon>Alicyclobacillus</taxon>
    </lineage>
</organism>